<dbReference type="EMBL" id="MU007010">
    <property type="protein sequence ID" value="KAF2436423.1"/>
    <property type="molecule type" value="Genomic_DNA"/>
</dbReference>
<sequence>MVVFCYCAFGTNWRLPSLQKFSNSVVTWNTFYIHPKAIITRMIEYQTVTLAGRHSRLDWSLPRTGHSAATGSCKPILDWTSGLQLDLNLSSSQPRIIFLPSAKSNTAKKWLLTLSTVAWRTILAFGQALRLDPGQCTLATGKSKRASEPQGPGTRACRYAPLNAVVPHTTRLASH</sequence>
<keyword evidence="2" id="KW-1185">Reference proteome</keyword>
<dbReference type="Proteomes" id="UP000800235">
    <property type="component" value="Unassembled WGS sequence"/>
</dbReference>
<proteinExistence type="predicted"/>
<gene>
    <name evidence="1" type="ORF">EJ08DRAFT_146347</name>
</gene>
<comment type="caution">
    <text evidence="1">The sequence shown here is derived from an EMBL/GenBank/DDBJ whole genome shotgun (WGS) entry which is preliminary data.</text>
</comment>
<accession>A0A9P4P3W3</accession>
<evidence type="ECO:0000313" key="1">
    <source>
        <dbReference type="EMBL" id="KAF2436423.1"/>
    </source>
</evidence>
<dbReference type="AlphaFoldDB" id="A0A9P4P3W3"/>
<reference evidence="1" key="1">
    <citation type="journal article" date="2020" name="Stud. Mycol.">
        <title>101 Dothideomycetes genomes: a test case for predicting lifestyles and emergence of pathogens.</title>
        <authorList>
            <person name="Haridas S."/>
            <person name="Albert R."/>
            <person name="Binder M."/>
            <person name="Bloem J."/>
            <person name="Labutti K."/>
            <person name="Salamov A."/>
            <person name="Andreopoulos B."/>
            <person name="Baker S."/>
            <person name="Barry K."/>
            <person name="Bills G."/>
            <person name="Bluhm B."/>
            <person name="Cannon C."/>
            <person name="Castanera R."/>
            <person name="Culley D."/>
            <person name="Daum C."/>
            <person name="Ezra D."/>
            <person name="Gonzalez J."/>
            <person name="Henrissat B."/>
            <person name="Kuo A."/>
            <person name="Liang C."/>
            <person name="Lipzen A."/>
            <person name="Lutzoni F."/>
            <person name="Magnuson J."/>
            <person name="Mondo S."/>
            <person name="Nolan M."/>
            <person name="Ohm R."/>
            <person name="Pangilinan J."/>
            <person name="Park H.-J."/>
            <person name="Ramirez L."/>
            <person name="Alfaro M."/>
            <person name="Sun H."/>
            <person name="Tritt A."/>
            <person name="Yoshinaga Y."/>
            <person name="Zwiers L.-H."/>
            <person name="Turgeon B."/>
            <person name="Goodwin S."/>
            <person name="Spatafora J."/>
            <person name="Crous P."/>
            <person name="Grigoriev I."/>
        </authorList>
    </citation>
    <scope>NUCLEOTIDE SEQUENCE</scope>
    <source>
        <strain evidence="1">CBS 130266</strain>
    </source>
</reference>
<protein>
    <submittedName>
        <fullName evidence="1">Uncharacterized protein</fullName>
    </submittedName>
</protein>
<name>A0A9P4P3W3_9PEZI</name>
<evidence type="ECO:0000313" key="2">
    <source>
        <dbReference type="Proteomes" id="UP000800235"/>
    </source>
</evidence>
<organism evidence="1 2">
    <name type="scientific">Tothia fuscella</name>
    <dbReference type="NCBI Taxonomy" id="1048955"/>
    <lineage>
        <taxon>Eukaryota</taxon>
        <taxon>Fungi</taxon>
        <taxon>Dikarya</taxon>
        <taxon>Ascomycota</taxon>
        <taxon>Pezizomycotina</taxon>
        <taxon>Dothideomycetes</taxon>
        <taxon>Pleosporomycetidae</taxon>
        <taxon>Venturiales</taxon>
        <taxon>Cylindrosympodiaceae</taxon>
        <taxon>Tothia</taxon>
    </lineage>
</organism>